<dbReference type="GO" id="GO:0016020">
    <property type="term" value="C:membrane"/>
    <property type="evidence" value="ECO:0007669"/>
    <property type="project" value="UniProtKB-SubCell"/>
</dbReference>
<dbReference type="GO" id="GO:0046873">
    <property type="term" value="F:metal ion transmembrane transporter activity"/>
    <property type="evidence" value="ECO:0007669"/>
    <property type="project" value="InterPro"/>
</dbReference>
<comment type="caution">
    <text evidence="7">The sequence shown here is derived from an EMBL/GenBank/DDBJ whole genome shotgun (WGS) entry which is preliminary data.</text>
</comment>
<evidence type="ECO:0000256" key="4">
    <source>
        <dbReference type="ARBA" id="ARBA00023136"/>
    </source>
</evidence>
<keyword evidence="2 5" id="KW-0812">Transmembrane</keyword>
<evidence type="ECO:0000313" key="8">
    <source>
        <dbReference type="Proteomes" id="UP001152646"/>
    </source>
</evidence>
<evidence type="ECO:0000256" key="1">
    <source>
        <dbReference type="ARBA" id="ARBA00004141"/>
    </source>
</evidence>
<dbReference type="InterPro" id="IPR045863">
    <property type="entry name" value="CorA_TM1_TM2"/>
</dbReference>
<evidence type="ECO:0000313" key="7">
    <source>
        <dbReference type="EMBL" id="CAG8412724.1"/>
    </source>
</evidence>
<dbReference type="InterPro" id="IPR058257">
    <property type="entry name" value="CorA-like_dom"/>
</dbReference>
<evidence type="ECO:0000259" key="6">
    <source>
        <dbReference type="Pfam" id="PF26616"/>
    </source>
</evidence>
<dbReference type="InterPro" id="IPR002523">
    <property type="entry name" value="MgTranspt_CorA/ZnTranspt_ZntB"/>
</dbReference>
<keyword evidence="4 5" id="KW-0472">Membrane</keyword>
<evidence type="ECO:0000256" key="5">
    <source>
        <dbReference type="SAM" id="Phobius"/>
    </source>
</evidence>
<evidence type="ECO:0000256" key="3">
    <source>
        <dbReference type="ARBA" id="ARBA00022989"/>
    </source>
</evidence>
<proteinExistence type="predicted"/>
<comment type="subcellular location">
    <subcellularLocation>
        <location evidence="1">Membrane</location>
        <topology evidence="1">Multi-pass membrane protein</topology>
    </subcellularLocation>
</comment>
<name>A0A9W4JP95_9EURO</name>
<evidence type="ECO:0000256" key="2">
    <source>
        <dbReference type="ARBA" id="ARBA00022692"/>
    </source>
</evidence>
<keyword evidence="3 5" id="KW-1133">Transmembrane helix</keyword>
<protein>
    <recommendedName>
        <fullName evidence="6">CorA-like transporter domain-containing protein</fullName>
    </recommendedName>
</protein>
<dbReference type="SUPFAM" id="SSF144083">
    <property type="entry name" value="Magnesium transport protein CorA, transmembrane region"/>
    <property type="match status" value="1"/>
</dbReference>
<organism evidence="7 8">
    <name type="scientific">Penicillium salamii</name>
    <dbReference type="NCBI Taxonomy" id="1612424"/>
    <lineage>
        <taxon>Eukaryota</taxon>
        <taxon>Fungi</taxon>
        <taxon>Dikarya</taxon>
        <taxon>Ascomycota</taxon>
        <taxon>Pezizomycotina</taxon>
        <taxon>Eurotiomycetes</taxon>
        <taxon>Eurotiomycetidae</taxon>
        <taxon>Eurotiales</taxon>
        <taxon>Aspergillaceae</taxon>
        <taxon>Penicillium</taxon>
    </lineage>
</organism>
<feature type="transmembrane region" description="Helical" evidence="5">
    <location>
        <begin position="386"/>
        <end position="409"/>
    </location>
</feature>
<reference evidence="7" key="1">
    <citation type="submission" date="2021-07" db="EMBL/GenBank/DDBJ databases">
        <authorList>
            <person name="Branca A.L. A."/>
        </authorList>
    </citation>
    <scope>NUCLEOTIDE SEQUENCE</scope>
</reference>
<sequence length="476" mass="54090">MTTTLTYPTFCAPDDTASIWMYQTDDSTPHSLATLKFTENSLFERHVSSTAMPKLRIVSINSKSSTKPLQISKCALQILMDCYEIGDELWDLTSTFGDKPMSSSVGEGAMKIQNHENGIQEISYRLTFPMSTGVRHWTMRQIAVLHHHDPHGLQDLWIFFLVGANTSMQKDLERYAPESQQGLSSDHAWFSMHSCALSCLRNWHEYIHYLGRDVDDHTGKSLDFVMRNIDHVLAAGGDSNLTAIHDTRDRLLPTTHRLGVILETLTTLETLSHALDASQNVKQNGYLKLVNFLAYHKGRLEGLVVGIEVLKEAVRDTSHIVSFALYRSNLAFVSLADGKKTTLGLDYTMTSQMLNLNNRMVELNNRMLYSNEQLLRLGTRNFDDNATVKVVTILTLIYLPASLVSSVFGMNLFKFDDGTTEELRISKQFWIFVVATIILAAITITIWYLWTHKERITRRKSHEQKHEAPQDTEKDP</sequence>
<dbReference type="Pfam" id="PF01544">
    <property type="entry name" value="CorA"/>
    <property type="match status" value="1"/>
</dbReference>
<dbReference type="EMBL" id="CAJVPA010000221">
    <property type="protein sequence ID" value="CAG8412724.1"/>
    <property type="molecule type" value="Genomic_DNA"/>
</dbReference>
<feature type="domain" description="CorA-like transporter" evidence="6">
    <location>
        <begin position="18"/>
        <end position="220"/>
    </location>
</feature>
<dbReference type="Gene3D" id="1.20.58.340">
    <property type="entry name" value="Magnesium transport protein CorA, transmembrane region"/>
    <property type="match status" value="1"/>
</dbReference>
<gene>
    <name evidence="7" type="ORF">PSALAMII_LOCUS9352</name>
</gene>
<feature type="transmembrane region" description="Helical" evidence="5">
    <location>
        <begin position="429"/>
        <end position="450"/>
    </location>
</feature>
<accession>A0A9W4JP95</accession>
<dbReference type="AlphaFoldDB" id="A0A9W4JP95"/>
<dbReference type="Pfam" id="PF26616">
    <property type="entry name" value="CorA-like"/>
    <property type="match status" value="1"/>
</dbReference>
<dbReference type="OrthoDB" id="1046782at2759"/>
<dbReference type="Proteomes" id="UP001152646">
    <property type="component" value="Unassembled WGS sequence"/>
</dbReference>